<gene>
    <name evidence="2" type="ORF">JHE00_12415</name>
</gene>
<organism evidence="2 3">
    <name type="scientific">Prauserella cavernicola</name>
    <dbReference type="NCBI Taxonomy" id="2800127"/>
    <lineage>
        <taxon>Bacteria</taxon>
        <taxon>Bacillati</taxon>
        <taxon>Actinomycetota</taxon>
        <taxon>Actinomycetes</taxon>
        <taxon>Pseudonocardiales</taxon>
        <taxon>Pseudonocardiaceae</taxon>
        <taxon>Prauserella</taxon>
    </lineage>
</organism>
<evidence type="ECO:0000313" key="3">
    <source>
        <dbReference type="Proteomes" id="UP000635245"/>
    </source>
</evidence>
<dbReference type="RefSeq" id="WP_200318026.1">
    <property type="nucleotide sequence ID" value="NZ_JAENJH010000002.1"/>
</dbReference>
<dbReference type="EMBL" id="JAENJH010000002">
    <property type="protein sequence ID" value="MBK1785130.1"/>
    <property type="molecule type" value="Genomic_DNA"/>
</dbReference>
<keyword evidence="3" id="KW-1185">Reference proteome</keyword>
<proteinExistence type="predicted"/>
<evidence type="ECO:0000313" key="2">
    <source>
        <dbReference type="EMBL" id="MBK1785130.1"/>
    </source>
</evidence>
<evidence type="ECO:0000256" key="1">
    <source>
        <dbReference type="SAM" id="MobiDB-lite"/>
    </source>
</evidence>
<sequence>MAARKRSTSTAAAAPEQAATAQGAAASAPQPTSAAPEPVAAESAPAADEQQAAGAEPEPALAEPSAFVPVHTYKVVRRDGAPVRAGGHVLTDDGWAPESSAR</sequence>
<name>A0A934QRQ3_9PSEU</name>
<comment type="caution">
    <text evidence="2">The sequence shown here is derived from an EMBL/GenBank/DDBJ whole genome shotgun (WGS) entry which is preliminary data.</text>
</comment>
<protein>
    <submittedName>
        <fullName evidence="2">Uncharacterized protein</fullName>
    </submittedName>
</protein>
<dbReference type="Proteomes" id="UP000635245">
    <property type="component" value="Unassembled WGS sequence"/>
</dbReference>
<accession>A0A934QRQ3</accession>
<dbReference type="AlphaFoldDB" id="A0A934QRQ3"/>
<reference evidence="2" key="1">
    <citation type="submission" date="2020-12" db="EMBL/GenBank/DDBJ databases">
        <title>Prauserella sp. ASG 168, a novel actinomycete isolated from cave rock.</title>
        <authorList>
            <person name="Suriyachadkun C."/>
        </authorList>
    </citation>
    <scope>NUCLEOTIDE SEQUENCE</scope>
    <source>
        <strain evidence="2">ASG 168</strain>
    </source>
</reference>
<feature type="compositionally biased region" description="Low complexity" evidence="1">
    <location>
        <begin position="8"/>
        <end position="66"/>
    </location>
</feature>
<feature type="region of interest" description="Disordered" evidence="1">
    <location>
        <begin position="1"/>
        <end position="66"/>
    </location>
</feature>